<sequence>KTHISGGVHLCKLKVQISFSFHQNERLRQKVCFSLLHNMTTCVPRLCLYVLGVTVMLGLVVRCDFNQSHFGAYLHGDIVIGILASIHSKVKDLHDRICPEMYTCTDFDQIPFVSSLAAIHTIEEINNSGFLPGIKLGYLMCDPCAYGTKALDCVERMLAVNGPPTVHSDYS</sequence>
<organism evidence="1 2">
    <name type="scientific">Pangasianodon gigas</name>
    <name type="common">Mekong giant catfish</name>
    <name type="synonym">Pangasius gigas</name>
    <dbReference type="NCBI Taxonomy" id="30993"/>
    <lineage>
        <taxon>Eukaryota</taxon>
        <taxon>Metazoa</taxon>
        <taxon>Chordata</taxon>
        <taxon>Craniata</taxon>
        <taxon>Vertebrata</taxon>
        <taxon>Euteleostomi</taxon>
        <taxon>Actinopterygii</taxon>
        <taxon>Neopterygii</taxon>
        <taxon>Teleostei</taxon>
        <taxon>Ostariophysi</taxon>
        <taxon>Siluriformes</taxon>
        <taxon>Pangasiidae</taxon>
        <taxon>Pangasianodon</taxon>
    </lineage>
</organism>
<gene>
    <name evidence="1" type="ORF">PGIGA_G00098690</name>
</gene>
<name>A0ACC5XED0_PANGG</name>
<comment type="caution">
    <text evidence="1">The sequence shown here is derived from an EMBL/GenBank/DDBJ whole genome shotgun (WGS) entry which is preliminary data.</text>
</comment>
<proteinExistence type="predicted"/>
<dbReference type="EMBL" id="CM040472">
    <property type="protein sequence ID" value="MCI4389495.1"/>
    <property type="molecule type" value="Genomic_DNA"/>
</dbReference>
<keyword evidence="2" id="KW-1185">Reference proteome</keyword>
<accession>A0ACC5XED0</accession>
<reference evidence="1 2" key="1">
    <citation type="journal article" date="2022" name="bioRxiv">
        <title>An ancient truncated duplication of the anti-Mullerian hormone receptor type 2 gene is a potential conserved master sex determinant in the Pangasiidae catfish family.</title>
        <authorList>
            <person name="Wen M."/>
            <person name="Pan Q."/>
            <person name="Jouanno E."/>
            <person name="Montfort J."/>
            <person name="Zahm M."/>
            <person name="Cabau C."/>
            <person name="Klopp C."/>
            <person name="Iampietro C."/>
            <person name="Roques C."/>
            <person name="Bouchez O."/>
            <person name="Castinel A."/>
            <person name="Donnadieu C."/>
            <person name="Parrinello H."/>
            <person name="Poncet C."/>
            <person name="Belmonte E."/>
            <person name="Gautier V."/>
            <person name="Avarre J.-C."/>
            <person name="Dugue R."/>
            <person name="Gustiano R."/>
            <person name="Ha T.T.T."/>
            <person name="Campet M."/>
            <person name="Sriphairoj K."/>
            <person name="Ribolli J."/>
            <person name="de Almeida F.L."/>
            <person name="Desvignes T."/>
            <person name="Postlethwait J.H."/>
            <person name="Bucao C.F."/>
            <person name="Robinson-Rechavi M."/>
            <person name="Bobe J."/>
            <person name="Herpin A."/>
            <person name="Guiguen Y."/>
        </authorList>
    </citation>
    <scope>NUCLEOTIDE SEQUENCE [LARGE SCALE GENOMIC DNA]</scope>
    <source>
        <strain evidence="1">YG-Dec2019</strain>
    </source>
</reference>
<dbReference type="Proteomes" id="UP000829447">
    <property type="component" value="Linkage Group LG19"/>
</dbReference>
<protein>
    <submittedName>
        <fullName evidence="1">Uncharacterized protein</fullName>
    </submittedName>
</protein>
<evidence type="ECO:0000313" key="1">
    <source>
        <dbReference type="EMBL" id="MCI4389495.1"/>
    </source>
</evidence>
<feature type="non-terminal residue" evidence="1">
    <location>
        <position position="171"/>
    </location>
</feature>
<evidence type="ECO:0000313" key="2">
    <source>
        <dbReference type="Proteomes" id="UP000829447"/>
    </source>
</evidence>
<feature type="non-terminal residue" evidence="1">
    <location>
        <position position="1"/>
    </location>
</feature>